<gene>
    <name evidence="2" type="ORF">TPA0598_08_00140</name>
</gene>
<feature type="region of interest" description="Disordered" evidence="1">
    <location>
        <begin position="40"/>
        <end position="82"/>
    </location>
</feature>
<comment type="caution">
    <text evidence="2">The sequence shown here is derived from an EMBL/GenBank/DDBJ whole genome shotgun (WGS) entry which is preliminary data.</text>
</comment>
<evidence type="ECO:0000256" key="1">
    <source>
        <dbReference type="SAM" id="MobiDB-lite"/>
    </source>
</evidence>
<name>A0A0P4RD45_9ACTN</name>
<reference evidence="2 3" key="2">
    <citation type="journal article" date="2015" name="Stand. Genomic Sci.">
        <title>Draft genome sequence of marine-derived Streptomyces sp. TP-A0598, a producer of anti-MRSA antibiotic lydicamycins.</title>
        <authorList>
            <person name="Komaki H."/>
            <person name="Ichikawa N."/>
            <person name="Hosoyama A."/>
            <person name="Fujita N."/>
            <person name="Igarashi Y."/>
        </authorList>
    </citation>
    <scope>NUCLEOTIDE SEQUENCE [LARGE SCALE GENOMIC DNA]</scope>
    <source>
        <strain evidence="2 3">NBRC 110027</strain>
    </source>
</reference>
<reference evidence="3" key="1">
    <citation type="submission" date="2014-09" db="EMBL/GenBank/DDBJ databases">
        <title>Whole genome shotgun sequence of Streptomyces sp. NBRC 110027.</title>
        <authorList>
            <person name="Komaki H."/>
            <person name="Ichikawa N."/>
            <person name="Katano-Makiyama Y."/>
            <person name="Hosoyama A."/>
            <person name="Hashimoto M."/>
            <person name="Uohara A."/>
            <person name="Kitahashi Y."/>
            <person name="Ohji S."/>
            <person name="Kimura A."/>
            <person name="Yamazoe A."/>
            <person name="Igarashi Y."/>
            <person name="Fujita N."/>
        </authorList>
    </citation>
    <scope>NUCLEOTIDE SEQUENCE [LARGE SCALE GENOMIC DNA]</scope>
    <source>
        <strain evidence="3">NBRC 110027</strain>
    </source>
</reference>
<sequence>MWRHLGHDRSINCRITDRPSAAAVTVTSDPQYPELLPAFTCDQTPGNAGPGNCRIPGRDAPGTAEPRSRSVGKGCARRPEPPGVGCRVLRVVEEHQIRLAPEVLGYLLDGDL</sequence>
<dbReference type="AlphaFoldDB" id="A0A0P4RD45"/>
<protein>
    <submittedName>
        <fullName evidence="2">Uncharacterized protein</fullName>
    </submittedName>
</protein>
<keyword evidence="3" id="KW-1185">Reference proteome</keyword>
<dbReference type="Proteomes" id="UP000048965">
    <property type="component" value="Unassembled WGS sequence"/>
</dbReference>
<evidence type="ECO:0000313" key="2">
    <source>
        <dbReference type="EMBL" id="GAO11103.1"/>
    </source>
</evidence>
<organism evidence="2 3">
    <name type="scientific">Streptomyces lydicamycinicus</name>
    <dbReference type="NCBI Taxonomy" id="1546107"/>
    <lineage>
        <taxon>Bacteria</taxon>
        <taxon>Bacillati</taxon>
        <taxon>Actinomycetota</taxon>
        <taxon>Actinomycetes</taxon>
        <taxon>Kitasatosporales</taxon>
        <taxon>Streptomycetaceae</taxon>
        <taxon>Streptomyces</taxon>
    </lineage>
</organism>
<evidence type="ECO:0000313" key="3">
    <source>
        <dbReference type="Proteomes" id="UP000048965"/>
    </source>
</evidence>
<dbReference type="EMBL" id="BBNO01000008">
    <property type="protein sequence ID" value="GAO11103.1"/>
    <property type="molecule type" value="Genomic_DNA"/>
</dbReference>
<proteinExistence type="predicted"/>
<accession>A0A0P4RD45</accession>